<evidence type="ECO:0000313" key="1">
    <source>
        <dbReference type="EMBL" id="WUV43545.1"/>
    </source>
</evidence>
<organism evidence="1 2">
    <name type="scientific">Nocardia vinacea</name>
    <dbReference type="NCBI Taxonomy" id="96468"/>
    <lineage>
        <taxon>Bacteria</taxon>
        <taxon>Bacillati</taxon>
        <taxon>Actinomycetota</taxon>
        <taxon>Actinomycetes</taxon>
        <taxon>Mycobacteriales</taxon>
        <taxon>Nocardiaceae</taxon>
        <taxon>Nocardia</taxon>
    </lineage>
</organism>
<dbReference type="EMBL" id="CP109441">
    <property type="protein sequence ID" value="WUV43545.1"/>
    <property type="molecule type" value="Genomic_DNA"/>
</dbReference>
<dbReference type="Pfam" id="PF07799">
    <property type="entry name" value="DUF1643"/>
    <property type="match status" value="1"/>
</dbReference>
<dbReference type="Proteomes" id="UP001432062">
    <property type="component" value="Chromosome"/>
</dbReference>
<proteinExistence type="predicted"/>
<gene>
    <name evidence="1" type="ORF">OG563_30545</name>
</gene>
<name>A0ABZ1YJZ0_9NOCA</name>
<reference evidence="1" key="1">
    <citation type="submission" date="2022-10" db="EMBL/GenBank/DDBJ databases">
        <title>The complete genomes of actinobacterial strains from the NBC collection.</title>
        <authorList>
            <person name="Joergensen T.S."/>
            <person name="Alvarez Arevalo M."/>
            <person name="Sterndorff E.B."/>
            <person name="Faurdal D."/>
            <person name="Vuksanovic O."/>
            <person name="Mourched A.-S."/>
            <person name="Charusanti P."/>
            <person name="Shaw S."/>
            <person name="Blin K."/>
            <person name="Weber T."/>
        </authorList>
    </citation>
    <scope>NUCLEOTIDE SEQUENCE</scope>
    <source>
        <strain evidence="1">NBC_01482</strain>
    </source>
</reference>
<evidence type="ECO:0000313" key="2">
    <source>
        <dbReference type="Proteomes" id="UP001432062"/>
    </source>
</evidence>
<accession>A0ABZ1YJZ0</accession>
<keyword evidence="2" id="KW-1185">Reference proteome</keyword>
<dbReference type="RefSeq" id="WP_329406000.1">
    <property type="nucleotide sequence ID" value="NZ_CP109441.1"/>
</dbReference>
<protein>
    <submittedName>
        <fullName evidence="1">DUF1643 domain-containing protein</fullName>
    </submittedName>
</protein>
<sequence length="175" mass="19458">MTGMLPLFGVEPHKSAVLSPCGTYRYELTRRWSRQPVVGWVMLNPSTADADIDDPTVRRCIGFAKSWGFGGIVIRNLFALRATDPAELVRHPDPIGPDNDTHLSHCDHEDMTMLAWGAHGGQRGREVLELLARQGIRPYQLATTIDGQPRHPLYLSAGLVPQEIPTRGSALRRSR</sequence>
<dbReference type="InterPro" id="IPR012441">
    <property type="entry name" value="DUF1643"/>
</dbReference>